<dbReference type="CDD" id="cd16443">
    <property type="entry name" value="LplA"/>
    <property type="match status" value="1"/>
</dbReference>
<dbReference type="InterPro" id="IPR024897">
    <property type="entry name" value="LipL"/>
</dbReference>
<reference evidence="6" key="1">
    <citation type="journal article" date="2019" name="Int. J. Syst. Evol. Microbiol.">
        <title>The Global Catalogue of Microorganisms (GCM) 10K type strain sequencing project: providing services to taxonomists for standard genome sequencing and annotation.</title>
        <authorList>
            <consortium name="The Broad Institute Genomics Platform"/>
            <consortium name="The Broad Institute Genome Sequencing Center for Infectious Disease"/>
            <person name="Wu L."/>
            <person name="Ma J."/>
        </authorList>
    </citation>
    <scope>NUCLEOTIDE SEQUENCE [LARGE SCALE GENOMIC DNA]</scope>
    <source>
        <strain evidence="6">IBRC-M 10703</strain>
    </source>
</reference>
<evidence type="ECO:0000256" key="1">
    <source>
        <dbReference type="ARBA" id="ARBA00022679"/>
    </source>
</evidence>
<feature type="domain" description="BPL/LPL catalytic" evidence="4">
    <location>
        <begin position="48"/>
        <end position="232"/>
    </location>
</feature>
<dbReference type="Proteomes" id="UP001595772">
    <property type="component" value="Unassembled WGS sequence"/>
</dbReference>
<keyword evidence="6" id="KW-1185">Reference proteome</keyword>
<dbReference type="Gene3D" id="3.30.930.10">
    <property type="entry name" value="Bira Bifunctional Protein, Domain 2"/>
    <property type="match status" value="1"/>
</dbReference>
<keyword evidence="2 3" id="KW-0012">Acyltransferase</keyword>
<comment type="miscellaneous">
    <text evidence="3">The reaction proceeds via a thioester-linked acyl-enzyme intermediate.</text>
</comment>
<evidence type="ECO:0000256" key="3">
    <source>
        <dbReference type="HAMAP-Rule" id="MF_02119"/>
    </source>
</evidence>
<proteinExistence type="inferred from homology"/>
<evidence type="ECO:0000256" key="2">
    <source>
        <dbReference type="ARBA" id="ARBA00023315"/>
    </source>
</evidence>
<sequence>MKNWKEIISHSTFRYIDHSNEKTFYKKPYTALTSFAVDDALAMSVSNGESPPAIRLWVHPPTIVLGIPDARLTFLEEGVRYLTGQAYHVVVRNSGGLAVALDRGVLNLSLVIPGVKHLSIQDCYEAMVSFVQYMLRDLTDAIEAYEIVGSYCPGDYDLSIGGRKFAGISQRRVKDGAAVQIYLDVEGNSKERASVIRHFYDLSKKNETTKFDYPTVEPEVMASLSELLGVQLTVDEMKQRVHATLDDFSEEIVQTDFSDAELAVFEKRYMQMVKRNEVIALMQE</sequence>
<feature type="site" description="Lowers pKa of active site Cys" evidence="3">
    <location>
        <position position="164"/>
    </location>
</feature>
<dbReference type="SUPFAM" id="SSF55681">
    <property type="entry name" value="Class II aaRS and biotin synthetases"/>
    <property type="match status" value="1"/>
</dbReference>
<dbReference type="PROSITE" id="PS51733">
    <property type="entry name" value="BPL_LPL_CATALYTIC"/>
    <property type="match status" value="1"/>
</dbReference>
<evidence type="ECO:0000313" key="5">
    <source>
        <dbReference type="EMBL" id="MFC4024926.1"/>
    </source>
</evidence>
<organism evidence="5 6">
    <name type="scientific">Oceanobacillus longus</name>
    <dbReference type="NCBI Taxonomy" id="930120"/>
    <lineage>
        <taxon>Bacteria</taxon>
        <taxon>Bacillati</taxon>
        <taxon>Bacillota</taxon>
        <taxon>Bacilli</taxon>
        <taxon>Bacillales</taxon>
        <taxon>Bacillaceae</taxon>
        <taxon>Oceanobacillus</taxon>
    </lineage>
</organism>
<keyword evidence="1 3" id="KW-0808">Transferase</keyword>
<dbReference type="HAMAP" id="MF_02119">
    <property type="entry name" value="LipL"/>
    <property type="match status" value="1"/>
</dbReference>
<evidence type="ECO:0000259" key="4">
    <source>
        <dbReference type="PROSITE" id="PS51733"/>
    </source>
</evidence>
<comment type="function">
    <text evidence="3">Catalyzes the amidotransfer (transamidation) of the octanoyl moiety from octanoyl-GcvH to the lipoyl domain of the E2 subunit of lipoate-dependent enzymes.</text>
</comment>
<keyword evidence="5" id="KW-0436">Ligase</keyword>
<dbReference type="InterPro" id="IPR050664">
    <property type="entry name" value="Octanoyltrans_LipM/LipL"/>
</dbReference>
<dbReference type="EC" id="2.3.1.204" evidence="3"/>
<dbReference type="GO" id="GO:0016874">
    <property type="term" value="F:ligase activity"/>
    <property type="evidence" value="ECO:0007669"/>
    <property type="project" value="UniProtKB-KW"/>
</dbReference>
<dbReference type="EMBL" id="JBHSAO010000011">
    <property type="protein sequence ID" value="MFC4024926.1"/>
    <property type="molecule type" value="Genomic_DNA"/>
</dbReference>
<feature type="active site" description="Acyl-thioester intermediate" evidence="3">
    <location>
        <position position="152"/>
    </location>
</feature>
<accession>A0ABV8H175</accession>
<comment type="pathway">
    <text evidence="3">Protein modification; protein lipoylation via endogenous pathway; protein N(6)-(lipoyl)lysine from octanoyl-[acyl-carrier-protein].</text>
</comment>
<dbReference type="PANTHER" id="PTHR43679">
    <property type="entry name" value="OCTANOYLTRANSFERASE LIPM-RELATED"/>
    <property type="match status" value="1"/>
</dbReference>
<comment type="catalytic activity">
    <reaction evidence="3">
        <text>N(6)-octanoyl-L-lysyl-[glycine-cleavage complex H protein] + L-lysyl-[lipoyl-carrier protein] = N(6)-octanoyl-L-lysyl-[lipoyl-carrier protein] + L-lysyl-[glycine-cleavage complex H protein]</text>
        <dbReference type="Rhea" id="RHEA:20213"/>
        <dbReference type="Rhea" id="RHEA-COMP:10500"/>
        <dbReference type="Rhea" id="RHEA-COMP:10501"/>
        <dbReference type="Rhea" id="RHEA-COMP:10503"/>
        <dbReference type="Rhea" id="RHEA-COMP:10504"/>
        <dbReference type="ChEBI" id="CHEBI:29969"/>
        <dbReference type="ChEBI" id="CHEBI:78809"/>
        <dbReference type="EC" id="2.3.1.204"/>
    </reaction>
</comment>
<protein>
    <recommendedName>
        <fullName evidence="3">Octanoyl-[GcvH]:protein N-octanoyltransferase</fullName>
        <ecNumber evidence="3">2.3.1.204</ecNumber>
    </recommendedName>
    <alternativeName>
        <fullName evidence="3">Octanoyl-[GcvH]:E2 amidotransferase</fullName>
    </alternativeName>
</protein>
<dbReference type="PANTHER" id="PTHR43679:SF2">
    <property type="entry name" value="OCTANOYL-[GCVH]:PROTEIN N-OCTANOYLTRANSFERASE"/>
    <property type="match status" value="1"/>
</dbReference>
<dbReference type="InterPro" id="IPR004143">
    <property type="entry name" value="BPL_LPL_catalytic"/>
</dbReference>
<comment type="similarity">
    <text evidence="3">Belongs to the octanoyltransferase LipL family.</text>
</comment>
<gene>
    <name evidence="3" type="primary">lipL</name>
    <name evidence="5" type="ORF">ACFOUV_14115</name>
</gene>
<name>A0ABV8H175_9BACI</name>
<dbReference type="Pfam" id="PF21948">
    <property type="entry name" value="LplA-B_cat"/>
    <property type="match status" value="1"/>
</dbReference>
<evidence type="ECO:0000313" key="6">
    <source>
        <dbReference type="Proteomes" id="UP001595772"/>
    </source>
</evidence>
<dbReference type="RefSeq" id="WP_379497427.1">
    <property type="nucleotide sequence ID" value="NZ_JBHSAO010000011.1"/>
</dbReference>
<comment type="caution">
    <text evidence="5">The sequence shown here is derived from an EMBL/GenBank/DDBJ whole genome shotgun (WGS) entry which is preliminary data.</text>
</comment>
<dbReference type="InterPro" id="IPR045864">
    <property type="entry name" value="aa-tRNA-synth_II/BPL/LPL"/>
</dbReference>